<name>A0A0D2BDT4_9EURO</name>
<dbReference type="EMBL" id="KN847494">
    <property type="protein sequence ID" value="KIW17108.1"/>
    <property type="molecule type" value="Genomic_DNA"/>
</dbReference>
<organism evidence="2 3">
    <name type="scientific">Exophiala spinifera</name>
    <dbReference type="NCBI Taxonomy" id="91928"/>
    <lineage>
        <taxon>Eukaryota</taxon>
        <taxon>Fungi</taxon>
        <taxon>Dikarya</taxon>
        <taxon>Ascomycota</taxon>
        <taxon>Pezizomycotina</taxon>
        <taxon>Eurotiomycetes</taxon>
        <taxon>Chaetothyriomycetidae</taxon>
        <taxon>Chaetothyriales</taxon>
        <taxon>Herpotrichiellaceae</taxon>
        <taxon>Exophiala</taxon>
    </lineage>
</organism>
<dbReference type="STRING" id="91928.A0A0D2BDT4"/>
<dbReference type="OrthoDB" id="5380370at2759"/>
<dbReference type="VEuPathDB" id="FungiDB:PV08_04299"/>
<accession>A0A0D2BDT4</accession>
<proteinExistence type="predicted"/>
<keyword evidence="3" id="KW-1185">Reference proteome</keyword>
<dbReference type="GeneID" id="27331382"/>
<evidence type="ECO:0000256" key="1">
    <source>
        <dbReference type="SAM" id="MobiDB-lite"/>
    </source>
</evidence>
<feature type="compositionally biased region" description="Basic and acidic residues" evidence="1">
    <location>
        <begin position="361"/>
        <end position="374"/>
    </location>
</feature>
<dbReference type="HOGENOM" id="CLU_008913_2_1_1"/>
<feature type="region of interest" description="Disordered" evidence="1">
    <location>
        <begin position="349"/>
        <end position="395"/>
    </location>
</feature>
<evidence type="ECO:0000313" key="3">
    <source>
        <dbReference type="Proteomes" id="UP000053328"/>
    </source>
</evidence>
<feature type="compositionally biased region" description="Basic and acidic residues" evidence="1">
    <location>
        <begin position="386"/>
        <end position="395"/>
    </location>
</feature>
<dbReference type="Proteomes" id="UP000053328">
    <property type="component" value="Unassembled WGS sequence"/>
</dbReference>
<sequence length="511" mass="58514">MRPYHSGSPRPFDHLWRSLMLQGPPLTYLLHQYFSSLERLRLARDANNASSLSPRPSRLSILPSKAFGPATKPSRSAFLDFLILTDTLVPPGLLLNGNKLRKKRLSSTRSRNHVSQPTFFWFSSLPPAVQRRLFSPEECSFYKRETTTFILDAADETLRRRSSHPPRLSTSQRRASDEDTIVVDEDSKCEEKVDSAVDMGEYSTEGFRWLEDEPDLDLKIDDYHSAIAETNRRTASISEPVKRTTLKKRTTSLSSLSIRRGRASTSSARPIFDSTFDTPALPSKASSIKSSSFSLRHLRSQKSLSSLDPRATHYRDPAARMKLRLYLASPQKFDEAIEFGFPSVEDRSGWDRVRPMTSPHPRHEPNRTFFHDDTPSLSGDDSDNEDDHHDTMFDPRTPEEAVFYMHRPHPPPSSKLSIDGDGGVSLRRPSFMRRRPEAYARGSTTDREMTLRMTLTRPDLRSPDEEYRNKINAIPLERPELAAQPSPVSIWDTLPPAESKMKRFFRRLRLR</sequence>
<protein>
    <submittedName>
        <fullName evidence="2">Uncharacterized protein</fullName>
    </submittedName>
</protein>
<gene>
    <name evidence="2" type="ORF">PV08_04299</name>
</gene>
<dbReference type="RefSeq" id="XP_016237324.1">
    <property type="nucleotide sequence ID" value="XM_016378647.1"/>
</dbReference>
<dbReference type="AlphaFoldDB" id="A0A0D2BDT4"/>
<feature type="region of interest" description="Disordered" evidence="1">
    <location>
        <begin position="160"/>
        <end position="180"/>
    </location>
</feature>
<evidence type="ECO:0000313" key="2">
    <source>
        <dbReference type="EMBL" id="KIW17108.1"/>
    </source>
</evidence>
<reference evidence="2 3" key="1">
    <citation type="submission" date="2015-01" db="EMBL/GenBank/DDBJ databases">
        <title>The Genome Sequence of Exophiala spinifera CBS89968.</title>
        <authorList>
            <consortium name="The Broad Institute Genomics Platform"/>
            <person name="Cuomo C."/>
            <person name="de Hoog S."/>
            <person name="Gorbushina A."/>
            <person name="Stielow B."/>
            <person name="Teixiera M."/>
            <person name="Abouelleil A."/>
            <person name="Chapman S.B."/>
            <person name="Priest M."/>
            <person name="Young S.K."/>
            <person name="Wortman J."/>
            <person name="Nusbaum C."/>
            <person name="Birren B."/>
        </authorList>
    </citation>
    <scope>NUCLEOTIDE SEQUENCE [LARGE SCALE GENOMIC DNA]</scope>
    <source>
        <strain evidence="2 3">CBS 89968</strain>
    </source>
</reference>